<gene>
    <name evidence="1" type="ORF">HPB49_023810</name>
</gene>
<reference evidence="1" key="1">
    <citation type="submission" date="2020-05" db="EMBL/GenBank/DDBJ databases">
        <title>Large-scale comparative analyses of tick genomes elucidate their genetic diversity and vector capacities.</title>
        <authorList>
            <person name="Jia N."/>
            <person name="Wang J."/>
            <person name="Shi W."/>
            <person name="Du L."/>
            <person name="Sun Y."/>
            <person name="Zhan W."/>
            <person name="Jiang J."/>
            <person name="Wang Q."/>
            <person name="Zhang B."/>
            <person name="Ji P."/>
            <person name="Sakyi L.B."/>
            <person name="Cui X."/>
            <person name="Yuan T."/>
            <person name="Jiang B."/>
            <person name="Yang W."/>
            <person name="Lam T.T.-Y."/>
            <person name="Chang Q."/>
            <person name="Ding S."/>
            <person name="Wang X."/>
            <person name="Zhu J."/>
            <person name="Ruan X."/>
            <person name="Zhao L."/>
            <person name="Wei J."/>
            <person name="Que T."/>
            <person name="Du C."/>
            <person name="Cheng J."/>
            <person name="Dai P."/>
            <person name="Han X."/>
            <person name="Huang E."/>
            <person name="Gao Y."/>
            <person name="Liu J."/>
            <person name="Shao H."/>
            <person name="Ye R."/>
            <person name="Li L."/>
            <person name="Wei W."/>
            <person name="Wang X."/>
            <person name="Wang C."/>
            <person name="Yang T."/>
            <person name="Huo Q."/>
            <person name="Li W."/>
            <person name="Guo W."/>
            <person name="Chen H."/>
            <person name="Zhou L."/>
            <person name="Ni X."/>
            <person name="Tian J."/>
            <person name="Zhou Y."/>
            <person name="Sheng Y."/>
            <person name="Liu T."/>
            <person name="Pan Y."/>
            <person name="Xia L."/>
            <person name="Li J."/>
            <person name="Zhao F."/>
            <person name="Cao W."/>
        </authorList>
    </citation>
    <scope>NUCLEOTIDE SEQUENCE</scope>
    <source>
        <strain evidence="1">Dsil-2018</strain>
    </source>
</reference>
<comment type="caution">
    <text evidence="1">The sequence shown here is derived from an EMBL/GenBank/DDBJ whole genome shotgun (WGS) entry which is preliminary data.</text>
</comment>
<dbReference type="EMBL" id="CM023471">
    <property type="protein sequence ID" value="KAH7967278.1"/>
    <property type="molecule type" value="Genomic_DNA"/>
</dbReference>
<evidence type="ECO:0000313" key="2">
    <source>
        <dbReference type="Proteomes" id="UP000821865"/>
    </source>
</evidence>
<dbReference type="Proteomes" id="UP000821865">
    <property type="component" value="Chromosome 2"/>
</dbReference>
<proteinExistence type="predicted"/>
<evidence type="ECO:0000313" key="1">
    <source>
        <dbReference type="EMBL" id="KAH7967278.1"/>
    </source>
</evidence>
<accession>A0ACB8DH16</accession>
<sequence length="1553" mass="172341">MNVARILWLLTAVVASLQWAHANDECVVVTPNVLRLGARETVVAIVSGRPQRVSVSLQSHPVGRGAFFETTFDAAPGSPVTAEVAVKPDDLSELQLSKEEVQVTLTVQCGTLWKRQVRLPVSGASADLLFLQTDKPIYHPGSDVHIRFIALNGSLLPASTPFKLEVRNPQNVVLEEKDFVPDRELMLSHQFTVPKHTVLGEWKLVMRYGHKLEYGDAVYRLARDEVVAKLGQQKLRAVFEARARLVVEATVIEEATGIRETSRSEQAVFSTSPFLVSTARSEKSFKPGAKFYVTADVTYANGEPAANIPTRLTCAKCHVSPTTYNTDKNGVVTFFVASRTNDARFEFKVGTCRLCGYIYIFSFSVSIPISNTHCSSRRTSLFLNKYFRAQYPTRCALKSIKLQALIRSAKHRSCLEQSEVTFTVTPEMTPSFRVLVVGFLDGQLATDAVYVNAEPTCTKGSDFTLSRVNPHEIMEPHASETLVLKGTAGTRVGLLGVDQAVYLLRRKDLLTRKKVFESMEAKDLGRGLDAGTVALQALANSGVAVLAAPGAYGGAGKPHDLAPFRDDRRRAKRDVTSNILEGFQDETLRNCCSSGLLKDPFLRPCEQREEALRSYLIAGSALYSEKCVEAFFTCCIHVQDNQAVGRSNDEVADVLGDSGFDFGGEARRNFRETWLFHELTIGEGPQTTYEVSLPDTITTWELSAVSVAPSGGICVHDPLEIPVFKKLFVEVNLPFSVIQNEQVEIPVTVYNYDKSERTVRVAMLGTRDVCSGAKEGQPSAVRKLTVPKGQGRTVVFPVVPLAAGEKEIHVAAVSDSHARDSAKVTLRVEPPGVHKQESFNLILDPENTQKRKERHIVSSKYGYTETFAVGGRQLIQIRRPRRSPQEVVPGSERCEIDIVGDDMGVALEASVKSPESLLRMPSGCGEQTMINLAPTLYAYEYLKTADLISSQDEDRALGFIRSGYQRMLTFRKLDGSFAVWQGHASSLWLTAFVVRTLCEARKSVLIDENVLTSGLRYILTQQQQDGRFHDIYKLHHGDLLGGVTGPLPLTAYTLLTLQECAKDGVKVSLQLIITPTRESVPSAIVRFLFTEHTQKVACTCPLDSDPLSVQATSYALMALLKVGESRDTITALVQWLNLRMNPSGSLSSSQDTVVALQALSKYAIYARNAGIDLICEVTLSGDRMFNRTVRIKRDNAQVRNRVEIPEFEDKIFVNVKGSGTATMYFVTNYDVPVGADFLCKFKLDIDFRQKKVDLAEALKGVKDFKETYAMKVCARSLEKDVRGMAILDVGLMTGFKPVAADLQELINKKIVDQYELSQRSVVFYLPTIPADKDVCVQFGLDQEFAVGKLQSSSVKAYAYYDPGGCPPQNLLEMFTKDENEVVMTTECRENLREHACDAVEFVWLGKARAKIHKDGFVNVPFFITKVLKPGIESEEDLANNTRVIKARDHCESFHIKEGSEYIIMGMDAKYKVEDAFGDEQYEYVMDSDSIVIEVPSTKNKRVGAPGRQRNANKAGKSRGRKTGENPANERCDWDKLVAWFINEFSNETTRCFT</sequence>
<keyword evidence="2" id="KW-1185">Reference proteome</keyword>
<protein>
    <submittedName>
        <fullName evidence="1">Uncharacterized protein</fullName>
    </submittedName>
</protein>
<organism evidence="1 2">
    <name type="scientific">Dermacentor silvarum</name>
    <name type="common">Tick</name>
    <dbReference type="NCBI Taxonomy" id="543639"/>
    <lineage>
        <taxon>Eukaryota</taxon>
        <taxon>Metazoa</taxon>
        <taxon>Ecdysozoa</taxon>
        <taxon>Arthropoda</taxon>
        <taxon>Chelicerata</taxon>
        <taxon>Arachnida</taxon>
        <taxon>Acari</taxon>
        <taxon>Parasitiformes</taxon>
        <taxon>Ixodida</taxon>
        <taxon>Ixodoidea</taxon>
        <taxon>Ixodidae</taxon>
        <taxon>Rhipicephalinae</taxon>
        <taxon>Dermacentor</taxon>
    </lineage>
</organism>
<name>A0ACB8DH16_DERSI</name>